<dbReference type="KEGG" id="apes:FOC84_08045"/>
<accession>A0A7D4DW57</accession>
<organism evidence="4 5">
    <name type="scientific">Achromobacter pestifer</name>
    <dbReference type="NCBI Taxonomy" id="1353889"/>
    <lineage>
        <taxon>Bacteria</taxon>
        <taxon>Pseudomonadati</taxon>
        <taxon>Pseudomonadota</taxon>
        <taxon>Betaproteobacteria</taxon>
        <taxon>Burkholderiales</taxon>
        <taxon>Alcaligenaceae</taxon>
        <taxon>Achromobacter</taxon>
    </lineage>
</organism>
<protein>
    <submittedName>
        <fullName evidence="4">Nucleotidyltransferase family protein</fullName>
    </submittedName>
</protein>
<sequence length="228" mass="24341">MRAMILAAGRGERMRPLTDRLPKPLLAVGGQPLIVWHLRRLAAAGIRDVVINHAWLGHEIERALGDGSAQGVRIRYSAEAVALETAGGIVQALPLLGDEPFLVVNGDVWCDWDPAAAADLARGVPAGGAWLLLVDNPPQHPAGDFRLDTDGSVHAQGEPRLTFAGIGVYHPSLFADVLRGAAAPLAPLLRQAMARDLVRGARHEGKWTDVGTPQRLADLDAELNGQTR</sequence>
<dbReference type="RefSeq" id="WP_173143967.1">
    <property type="nucleotide sequence ID" value="NZ_CP053985.1"/>
</dbReference>
<dbReference type="AlphaFoldDB" id="A0A7D4DW57"/>
<dbReference type="InterPro" id="IPR029044">
    <property type="entry name" value="Nucleotide-diphossugar_trans"/>
</dbReference>
<dbReference type="Proteomes" id="UP000500970">
    <property type="component" value="Chromosome"/>
</dbReference>
<name>A0A7D4DW57_9BURK</name>
<keyword evidence="2" id="KW-0548">Nucleotidyltransferase</keyword>
<evidence type="ECO:0000256" key="1">
    <source>
        <dbReference type="ARBA" id="ARBA00022679"/>
    </source>
</evidence>
<dbReference type="NCBIfam" id="NF045761">
    <property type="entry name" value="NAMPUrTaseMurU"/>
    <property type="match status" value="1"/>
</dbReference>
<dbReference type="PANTHER" id="PTHR43584:SF8">
    <property type="entry name" value="N-ACETYLMURAMATE ALPHA-1-PHOSPHATE URIDYLYLTRANSFERASE"/>
    <property type="match status" value="1"/>
</dbReference>
<dbReference type="InterPro" id="IPR005835">
    <property type="entry name" value="NTP_transferase_dom"/>
</dbReference>
<dbReference type="CDD" id="cd06422">
    <property type="entry name" value="NTP_transferase_like_1"/>
    <property type="match status" value="1"/>
</dbReference>
<dbReference type="Gene3D" id="3.90.550.10">
    <property type="entry name" value="Spore Coat Polysaccharide Biosynthesis Protein SpsA, Chain A"/>
    <property type="match status" value="1"/>
</dbReference>
<dbReference type="EMBL" id="CP053985">
    <property type="protein sequence ID" value="QKH34905.1"/>
    <property type="molecule type" value="Genomic_DNA"/>
</dbReference>
<dbReference type="PANTHER" id="PTHR43584">
    <property type="entry name" value="NUCLEOTIDYL TRANSFERASE"/>
    <property type="match status" value="1"/>
</dbReference>
<dbReference type="InterPro" id="IPR050065">
    <property type="entry name" value="GlmU-like"/>
</dbReference>
<reference evidence="4 5" key="1">
    <citation type="submission" date="2020-05" db="EMBL/GenBank/DDBJ databases">
        <title>FDA dAtabase for Regulatory Grade micrObial Sequences (FDA-ARGOS): Supporting development and validation of Infectious Disease Dx tests.</title>
        <authorList>
            <person name="Sproer C."/>
            <person name="Gronow S."/>
            <person name="Severitt S."/>
            <person name="Schroder I."/>
            <person name="Tallon L."/>
            <person name="Sadzewicz L."/>
            <person name="Zhao X."/>
            <person name="Vavikolanu K."/>
            <person name="Mehta A."/>
            <person name="Aluvathingal J."/>
            <person name="Nadendla S."/>
            <person name="Myers T."/>
            <person name="Yan Y."/>
            <person name="Sichtig H."/>
        </authorList>
    </citation>
    <scope>NUCLEOTIDE SEQUENCE [LARGE SCALE GENOMIC DNA]</scope>
    <source>
        <strain evidence="4 5">FDAARGOS_790</strain>
    </source>
</reference>
<keyword evidence="1 4" id="KW-0808">Transferase</keyword>
<evidence type="ECO:0000256" key="2">
    <source>
        <dbReference type="ARBA" id="ARBA00022695"/>
    </source>
</evidence>
<dbReference type="SUPFAM" id="SSF53448">
    <property type="entry name" value="Nucleotide-diphospho-sugar transferases"/>
    <property type="match status" value="1"/>
</dbReference>
<gene>
    <name evidence="4" type="ORF">FOC84_08045</name>
</gene>
<dbReference type="InterPro" id="IPR054790">
    <property type="entry name" value="MurU"/>
</dbReference>
<feature type="domain" description="Nucleotidyl transferase" evidence="3">
    <location>
        <begin position="3"/>
        <end position="222"/>
    </location>
</feature>
<keyword evidence="5" id="KW-1185">Reference proteome</keyword>
<dbReference type="Pfam" id="PF00483">
    <property type="entry name" value="NTP_transferase"/>
    <property type="match status" value="1"/>
</dbReference>
<evidence type="ECO:0000259" key="3">
    <source>
        <dbReference type="Pfam" id="PF00483"/>
    </source>
</evidence>
<proteinExistence type="predicted"/>
<dbReference type="GO" id="GO:0016779">
    <property type="term" value="F:nucleotidyltransferase activity"/>
    <property type="evidence" value="ECO:0007669"/>
    <property type="project" value="UniProtKB-KW"/>
</dbReference>
<evidence type="ECO:0000313" key="5">
    <source>
        <dbReference type="Proteomes" id="UP000500970"/>
    </source>
</evidence>
<evidence type="ECO:0000313" key="4">
    <source>
        <dbReference type="EMBL" id="QKH34905.1"/>
    </source>
</evidence>